<dbReference type="AlphaFoldDB" id="X1PDK5"/>
<accession>X1PDK5</accession>
<comment type="caution">
    <text evidence="1">The sequence shown here is derived from an EMBL/GenBank/DDBJ whole genome shotgun (WGS) entry which is preliminary data.</text>
</comment>
<proteinExistence type="predicted"/>
<name>X1PDK5_9ZZZZ</name>
<protein>
    <submittedName>
        <fullName evidence="1">Uncharacterized protein</fullName>
    </submittedName>
</protein>
<reference evidence="1" key="1">
    <citation type="journal article" date="2014" name="Front. Microbiol.">
        <title>High frequency of phylogenetically diverse reductive dehalogenase-homologous genes in deep subseafloor sedimentary metagenomes.</title>
        <authorList>
            <person name="Kawai M."/>
            <person name="Futagami T."/>
            <person name="Toyoda A."/>
            <person name="Takaki Y."/>
            <person name="Nishi S."/>
            <person name="Hori S."/>
            <person name="Arai W."/>
            <person name="Tsubouchi T."/>
            <person name="Morono Y."/>
            <person name="Uchiyama I."/>
            <person name="Ito T."/>
            <person name="Fujiyama A."/>
            <person name="Inagaki F."/>
            <person name="Takami H."/>
        </authorList>
    </citation>
    <scope>NUCLEOTIDE SEQUENCE</scope>
    <source>
        <strain evidence="1">Expedition CK06-06</strain>
    </source>
</reference>
<organism evidence="1">
    <name type="scientific">marine sediment metagenome</name>
    <dbReference type="NCBI Taxonomy" id="412755"/>
    <lineage>
        <taxon>unclassified sequences</taxon>
        <taxon>metagenomes</taxon>
        <taxon>ecological metagenomes</taxon>
    </lineage>
</organism>
<dbReference type="EMBL" id="BARV01026406">
    <property type="protein sequence ID" value="GAI40551.1"/>
    <property type="molecule type" value="Genomic_DNA"/>
</dbReference>
<gene>
    <name evidence="1" type="ORF">S06H3_42665</name>
</gene>
<sequence>MRLNPSMTFTDIAGLRTDTGPTVRVVPVNIGRLRVKANAIEKDESRMRGIYD</sequence>
<evidence type="ECO:0000313" key="1">
    <source>
        <dbReference type="EMBL" id="GAI40551.1"/>
    </source>
</evidence>